<sequence>MRLLTRAVFAASIAVATGAALAATPATGLGQSWPNASDVSTNPNFHVYVFAMGGVEYIQVNDINGNVLGSVGTAGGQFITLPIGRYAQQVVTPSQPASASTSATPVAAAATVYNDGTTTVTATPLNDGTMRLNAAAAQPCTDPIDCSMKGITGQ</sequence>
<feature type="chain" id="PRO_5045964870" evidence="1">
    <location>
        <begin position="23"/>
        <end position="154"/>
    </location>
</feature>
<dbReference type="EMBL" id="JBFOHK010000002">
    <property type="protein sequence ID" value="MEW9572239.1"/>
    <property type="molecule type" value="Genomic_DNA"/>
</dbReference>
<dbReference type="Proteomes" id="UP001556220">
    <property type="component" value="Unassembled WGS sequence"/>
</dbReference>
<gene>
    <name evidence="2" type="ORF">ABQJ54_10780</name>
</gene>
<dbReference type="RefSeq" id="WP_367854290.1">
    <property type="nucleotide sequence ID" value="NZ_JBFOHK010000002.1"/>
</dbReference>
<feature type="signal peptide" evidence="1">
    <location>
        <begin position="1"/>
        <end position="22"/>
    </location>
</feature>
<accession>A0ABV3QF88</accession>
<comment type="caution">
    <text evidence="2">The sequence shown here is derived from an EMBL/GenBank/DDBJ whole genome shotgun (WGS) entry which is preliminary data.</text>
</comment>
<evidence type="ECO:0000313" key="3">
    <source>
        <dbReference type="Proteomes" id="UP001556220"/>
    </source>
</evidence>
<proteinExistence type="predicted"/>
<keyword evidence="1" id="KW-0732">Signal</keyword>
<reference evidence="2 3" key="1">
    <citation type="submission" date="2024-06" db="EMBL/GenBank/DDBJ databases">
        <authorList>
            <person name="Woo H."/>
        </authorList>
    </citation>
    <scope>NUCLEOTIDE SEQUENCE [LARGE SCALE GENOMIC DNA]</scope>
    <source>
        <strain evidence="2 3">Si-c</strain>
    </source>
</reference>
<name>A0ABV3QF88_9GAMM</name>
<keyword evidence="3" id="KW-1185">Reference proteome</keyword>
<evidence type="ECO:0000313" key="2">
    <source>
        <dbReference type="EMBL" id="MEW9572239.1"/>
    </source>
</evidence>
<protein>
    <submittedName>
        <fullName evidence="2">Uncharacterized protein</fullName>
    </submittedName>
</protein>
<organism evidence="2 3">
    <name type="scientific">Rhodanobacter lycopersici</name>
    <dbReference type="NCBI Taxonomy" id="3162487"/>
    <lineage>
        <taxon>Bacteria</taxon>
        <taxon>Pseudomonadati</taxon>
        <taxon>Pseudomonadota</taxon>
        <taxon>Gammaproteobacteria</taxon>
        <taxon>Lysobacterales</taxon>
        <taxon>Rhodanobacteraceae</taxon>
        <taxon>Rhodanobacter</taxon>
    </lineage>
</organism>
<evidence type="ECO:0000256" key="1">
    <source>
        <dbReference type="SAM" id="SignalP"/>
    </source>
</evidence>